<name>A0A7M2YTX8_9ACTN</name>
<dbReference type="AlphaFoldDB" id="A0A7M2YTX8"/>
<reference evidence="2" key="2">
    <citation type="journal article" date="2019" name="MicrobiologyOpen">
        <title>High-quality draft genome sequence of Gaiella occulta isolated from a 150 meter deep mineral water borehole and comparison with the genome sequences of other deep-branching lineages of the phylum Actinobacteria.</title>
        <authorList>
            <person name="Severino R."/>
            <person name="Froufe H.J.C."/>
            <person name="Barroso C."/>
            <person name="Albuquerque L."/>
            <person name="Lobo-da-Cunha A."/>
            <person name="da Costa M.S."/>
            <person name="Egas C."/>
        </authorList>
    </citation>
    <scope>NUCLEOTIDE SEQUENCE [LARGE SCALE GENOMIC DNA]</scope>
    <source>
        <strain evidence="2">F2-233</strain>
    </source>
</reference>
<evidence type="ECO:0000313" key="1">
    <source>
        <dbReference type="EMBL" id="RDI73543.1"/>
    </source>
</evidence>
<dbReference type="InterPro" id="IPR054787">
    <property type="entry name" value="TrlF_ATPase"/>
</dbReference>
<dbReference type="Proteomes" id="UP000254134">
    <property type="component" value="Unassembled WGS sequence"/>
</dbReference>
<dbReference type="NCBIfam" id="NF045780">
    <property type="entry name" value="TrlF_fam_ATP"/>
    <property type="match status" value="1"/>
</dbReference>
<dbReference type="InterPro" id="IPR027417">
    <property type="entry name" value="P-loop_NTPase"/>
</dbReference>
<evidence type="ECO:0000313" key="2">
    <source>
        <dbReference type="Proteomes" id="UP000254134"/>
    </source>
</evidence>
<reference evidence="1 2" key="1">
    <citation type="submission" date="2018-07" db="EMBL/GenBank/DDBJ databases">
        <title>High-quality-draft genome sequence of Gaiella occulta.</title>
        <authorList>
            <person name="Severino R."/>
            <person name="Froufe H.J.C."/>
            <person name="Rainey F.A."/>
            <person name="Barroso C."/>
            <person name="Albuquerque L."/>
            <person name="Lobo-Da-Cunha A."/>
            <person name="Da Costa M.S."/>
            <person name="Egas C."/>
        </authorList>
    </citation>
    <scope>NUCLEOTIDE SEQUENCE [LARGE SCALE GENOMIC DNA]</scope>
    <source>
        <strain evidence="1 2">F2-233</strain>
    </source>
</reference>
<keyword evidence="2" id="KW-1185">Reference proteome</keyword>
<comment type="caution">
    <text evidence="1">The sequence shown here is derived from an EMBL/GenBank/DDBJ whole genome shotgun (WGS) entry which is preliminary data.</text>
</comment>
<dbReference type="Gene3D" id="3.40.50.300">
    <property type="entry name" value="P-loop containing nucleotide triphosphate hydrolases"/>
    <property type="match status" value="2"/>
</dbReference>
<organism evidence="1 2">
    <name type="scientific">Gaiella occulta</name>
    <dbReference type="NCBI Taxonomy" id="1002870"/>
    <lineage>
        <taxon>Bacteria</taxon>
        <taxon>Bacillati</taxon>
        <taxon>Actinomycetota</taxon>
        <taxon>Thermoleophilia</taxon>
        <taxon>Gaiellales</taxon>
        <taxon>Gaiellaceae</taxon>
        <taxon>Gaiella</taxon>
    </lineage>
</organism>
<sequence>MQAKYKEMPCVGGYLDGSIDKVGSGNAKKFAGEDPKWGNKPLSVFQTSDSRNGSFVDLGKVATWVKWSEPTAEALRQACLARDSRISQLPPQLPSVFISRLVVTNSKFLGPVDLWLNRQYNAVIGGRGTGKSTILDYIRWALCDQPASVEDDEVANPSVRQRRLIEATLVPQDAHIDVYFTINEIPHVVRRYAKTGEVLLKVGDGEFTKTRESDIRSLLPIHAYSQKQLSSVSVRVDELLRFVTAPIRQELDTLDRRNGEVAGKLRENYASLQRARDLDAGLMRSVLAEQSLAEQAANLRASLTGLSDDDRDLLNNKPAVDRIRAAASAWELDTNQLLDSGTALVAEIGDALQGMQGLDEGPEVLVKASEELRSRTVRIVSDLGVAVEAALRLASDAVTETGELAKHRRAVEEQLSAFDASYEEVKSKSTAHEVRLKELGQIEAQRKSTHELVEEQRRARKTLGDPQAIYTKLRAELVGLYSDRSSLLTGQCDALTQLSDGLLCATMQKGTGISEVEGKFRAATSGSGVRGARIESLFSALGDETDPVATWETALAELETLVLMGEDGELTSEVTPTLTRLGLPLADQDKVRRKITPDGWLDIALTPIADEPVFEYQTKEAEYIPFSSASPGQQATALVRILLAQGGMPLLIDQPEEDLDSEVFDVVERIWQAKRGRQLIFASHNANLVVNGDAELVIACSYRTAGDQSAGKIKLEGAIDVPAMRKEITHVIEGGEKAFRLRKDKYGF</sequence>
<gene>
    <name evidence="1" type="ORF">Gocc_2684</name>
</gene>
<dbReference type="SUPFAM" id="SSF52540">
    <property type="entry name" value="P-loop containing nucleoside triphosphate hydrolases"/>
    <property type="match status" value="1"/>
</dbReference>
<accession>A0A7M2YTX8</accession>
<dbReference type="EMBL" id="QQZY01000008">
    <property type="protein sequence ID" value="RDI73543.1"/>
    <property type="molecule type" value="Genomic_DNA"/>
</dbReference>
<proteinExistence type="predicted"/>
<protein>
    <submittedName>
        <fullName evidence="1">AAA domain-containing protein</fullName>
    </submittedName>
</protein>